<dbReference type="InterPro" id="IPR036890">
    <property type="entry name" value="HATPase_C_sf"/>
</dbReference>
<keyword evidence="4 11" id="KW-0808">Transferase</keyword>
<dbReference type="InterPro" id="IPR036097">
    <property type="entry name" value="HisK_dim/P_sf"/>
</dbReference>
<dbReference type="Gene3D" id="3.30.565.10">
    <property type="entry name" value="Histidine kinase-like ATPase, C-terminal domain"/>
    <property type="match status" value="1"/>
</dbReference>
<evidence type="ECO:0000313" key="11">
    <source>
        <dbReference type="EMBL" id="MDQ0324493.1"/>
    </source>
</evidence>
<feature type="coiled-coil region" evidence="7">
    <location>
        <begin position="501"/>
        <end position="542"/>
    </location>
</feature>
<dbReference type="Gene3D" id="3.30.450.20">
    <property type="entry name" value="PAS domain"/>
    <property type="match status" value="2"/>
</dbReference>
<dbReference type="SMART" id="SM00388">
    <property type="entry name" value="HisKA"/>
    <property type="match status" value="1"/>
</dbReference>
<dbReference type="Pfam" id="PF02518">
    <property type="entry name" value="HATPase_c"/>
    <property type="match status" value="1"/>
</dbReference>
<keyword evidence="6" id="KW-0902">Two-component regulatory system</keyword>
<dbReference type="SUPFAM" id="SSF55874">
    <property type="entry name" value="ATPase domain of HSP90 chaperone/DNA topoisomerase II/histidine kinase"/>
    <property type="match status" value="1"/>
</dbReference>
<accession>A0ABU0C1V3</accession>
<dbReference type="Proteomes" id="UP001230253">
    <property type="component" value="Unassembled WGS sequence"/>
</dbReference>
<dbReference type="GO" id="GO:0004673">
    <property type="term" value="F:protein histidine kinase activity"/>
    <property type="evidence" value="ECO:0007669"/>
    <property type="project" value="UniProtKB-EC"/>
</dbReference>
<dbReference type="PROSITE" id="PS50109">
    <property type="entry name" value="HIS_KIN"/>
    <property type="match status" value="1"/>
</dbReference>
<dbReference type="SUPFAM" id="SSF55785">
    <property type="entry name" value="PYP-like sensor domain (PAS domain)"/>
    <property type="match status" value="2"/>
</dbReference>
<dbReference type="CDD" id="cd00130">
    <property type="entry name" value="PAS"/>
    <property type="match status" value="2"/>
</dbReference>
<evidence type="ECO:0000256" key="3">
    <source>
        <dbReference type="ARBA" id="ARBA00022553"/>
    </source>
</evidence>
<dbReference type="RefSeq" id="WP_307152777.1">
    <property type="nucleotide sequence ID" value="NZ_JAUSUK010000001.1"/>
</dbReference>
<dbReference type="PRINTS" id="PR00344">
    <property type="entry name" value="BCTRLSENSOR"/>
</dbReference>
<dbReference type="InterPro" id="IPR003594">
    <property type="entry name" value="HATPase_dom"/>
</dbReference>
<dbReference type="PANTHER" id="PTHR43711">
    <property type="entry name" value="TWO-COMPONENT HISTIDINE KINASE"/>
    <property type="match status" value="1"/>
</dbReference>
<dbReference type="NCBIfam" id="TIGR00229">
    <property type="entry name" value="sensory_box"/>
    <property type="match status" value="1"/>
</dbReference>
<dbReference type="InterPro" id="IPR001610">
    <property type="entry name" value="PAC"/>
</dbReference>
<dbReference type="PANTHER" id="PTHR43711:SF1">
    <property type="entry name" value="HISTIDINE KINASE 1"/>
    <property type="match status" value="1"/>
</dbReference>
<gene>
    <name evidence="11" type="ORF">J2R99_000342</name>
</gene>
<feature type="domain" description="Histidine kinase" evidence="9">
    <location>
        <begin position="552"/>
        <end position="771"/>
    </location>
</feature>
<dbReference type="InterPro" id="IPR004358">
    <property type="entry name" value="Sig_transdc_His_kin-like_C"/>
</dbReference>
<dbReference type="CDD" id="cd16922">
    <property type="entry name" value="HATPase_EvgS-ArcB-TorS-like"/>
    <property type="match status" value="1"/>
</dbReference>
<keyword evidence="5 11" id="KW-0418">Kinase</keyword>
<feature type="transmembrane region" description="Helical" evidence="8">
    <location>
        <begin position="51"/>
        <end position="71"/>
    </location>
</feature>
<evidence type="ECO:0000256" key="6">
    <source>
        <dbReference type="ARBA" id="ARBA00023012"/>
    </source>
</evidence>
<dbReference type="InterPro" id="IPR000014">
    <property type="entry name" value="PAS"/>
</dbReference>
<dbReference type="SUPFAM" id="SSF47384">
    <property type="entry name" value="Homodimeric domain of signal transducing histidine kinase"/>
    <property type="match status" value="1"/>
</dbReference>
<dbReference type="InterPro" id="IPR005467">
    <property type="entry name" value="His_kinase_dom"/>
</dbReference>
<evidence type="ECO:0000256" key="5">
    <source>
        <dbReference type="ARBA" id="ARBA00022777"/>
    </source>
</evidence>
<comment type="catalytic activity">
    <reaction evidence="1">
        <text>ATP + protein L-histidine = ADP + protein N-phospho-L-histidine.</text>
        <dbReference type="EC" id="2.7.13.3"/>
    </reaction>
</comment>
<evidence type="ECO:0000259" key="9">
    <source>
        <dbReference type="PROSITE" id="PS50109"/>
    </source>
</evidence>
<evidence type="ECO:0000259" key="10">
    <source>
        <dbReference type="PROSITE" id="PS50113"/>
    </source>
</evidence>
<dbReference type="PROSITE" id="PS50113">
    <property type="entry name" value="PAC"/>
    <property type="match status" value="1"/>
</dbReference>
<dbReference type="InterPro" id="IPR013655">
    <property type="entry name" value="PAS_fold_3"/>
</dbReference>
<keyword evidence="7" id="KW-0175">Coiled coil</keyword>
<dbReference type="InterPro" id="IPR003661">
    <property type="entry name" value="HisK_dim/P_dom"/>
</dbReference>
<dbReference type="EMBL" id="JAUSUK010000001">
    <property type="protein sequence ID" value="MDQ0324493.1"/>
    <property type="molecule type" value="Genomic_DNA"/>
</dbReference>
<keyword evidence="8" id="KW-1133">Transmembrane helix</keyword>
<evidence type="ECO:0000256" key="2">
    <source>
        <dbReference type="ARBA" id="ARBA00012438"/>
    </source>
</evidence>
<dbReference type="Pfam" id="PF08447">
    <property type="entry name" value="PAS_3"/>
    <property type="match status" value="1"/>
</dbReference>
<organism evidence="11 12">
    <name type="scientific">Rhodopseudomonas julia</name>
    <dbReference type="NCBI Taxonomy" id="200617"/>
    <lineage>
        <taxon>Bacteria</taxon>
        <taxon>Pseudomonadati</taxon>
        <taxon>Pseudomonadota</taxon>
        <taxon>Alphaproteobacteria</taxon>
        <taxon>Hyphomicrobiales</taxon>
        <taxon>Nitrobacteraceae</taxon>
        <taxon>Rhodopseudomonas</taxon>
    </lineage>
</organism>
<dbReference type="SMART" id="SM00387">
    <property type="entry name" value="HATPase_c"/>
    <property type="match status" value="1"/>
</dbReference>
<comment type="caution">
    <text evidence="11">The sequence shown here is derived from an EMBL/GenBank/DDBJ whole genome shotgun (WGS) entry which is preliminary data.</text>
</comment>
<evidence type="ECO:0000256" key="8">
    <source>
        <dbReference type="SAM" id="Phobius"/>
    </source>
</evidence>
<feature type="domain" description="PAC" evidence="10">
    <location>
        <begin position="330"/>
        <end position="380"/>
    </location>
</feature>
<dbReference type="Gene3D" id="1.10.287.130">
    <property type="match status" value="1"/>
</dbReference>
<keyword evidence="3" id="KW-0597">Phosphoprotein</keyword>
<dbReference type="EC" id="2.7.13.3" evidence="2"/>
<evidence type="ECO:0000313" key="12">
    <source>
        <dbReference type="Proteomes" id="UP001230253"/>
    </source>
</evidence>
<keyword evidence="8" id="KW-0472">Membrane</keyword>
<dbReference type="InterPro" id="IPR035965">
    <property type="entry name" value="PAS-like_dom_sf"/>
</dbReference>
<name>A0ABU0C1V3_9BRAD</name>
<dbReference type="SMART" id="SM00086">
    <property type="entry name" value="PAC"/>
    <property type="match status" value="1"/>
</dbReference>
<evidence type="ECO:0000256" key="7">
    <source>
        <dbReference type="SAM" id="Coils"/>
    </source>
</evidence>
<proteinExistence type="predicted"/>
<reference evidence="11 12" key="1">
    <citation type="submission" date="2023-07" db="EMBL/GenBank/DDBJ databases">
        <title>Genomic Encyclopedia of Type Strains, Phase IV (KMG-IV): sequencing the most valuable type-strain genomes for metagenomic binning, comparative biology and taxonomic classification.</title>
        <authorList>
            <person name="Goeker M."/>
        </authorList>
    </citation>
    <scope>NUCLEOTIDE SEQUENCE [LARGE SCALE GENOMIC DNA]</scope>
    <source>
        <strain evidence="11 12">DSM 11549</strain>
    </source>
</reference>
<protein>
    <recommendedName>
        <fullName evidence="2">histidine kinase</fullName>
        <ecNumber evidence="2">2.7.13.3</ecNumber>
    </recommendedName>
</protein>
<dbReference type="Pfam" id="PF00512">
    <property type="entry name" value="HisKA"/>
    <property type="match status" value="1"/>
</dbReference>
<dbReference type="CDD" id="cd00082">
    <property type="entry name" value="HisKA"/>
    <property type="match status" value="1"/>
</dbReference>
<evidence type="ECO:0000256" key="1">
    <source>
        <dbReference type="ARBA" id="ARBA00000085"/>
    </source>
</evidence>
<dbReference type="Pfam" id="PF12860">
    <property type="entry name" value="PAS_7"/>
    <property type="match status" value="1"/>
</dbReference>
<keyword evidence="8" id="KW-0812">Transmembrane</keyword>
<dbReference type="InterPro" id="IPR050736">
    <property type="entry name" value="Sensor_HK_Regulatory"/>
</dbReference>
<sequence length="778" mass="85191">MARAHQAIASAFRRLPNVRRLDRQALAGHARLFIHPAYARLVRAEPLIRRLIPFLIVLFIVTLGMMRIVVLSDARGDIENKAKLTLGLLASSIATNLEEMRGQMPATAMSETYHGILANALPPGAEDSGRVTVLADPLGKIVAVDPYAVELVGRSLDDLLGAGQPLTTLGERAGVLSIRLPDGSDVLATVHHIGEATGSVAIYQPLSAVFANWRSRVSREATVFVGTSIILSILGFAYQAQTTRAEEADYIYSETQNRVHMALMRGRSGLWDWDLSRGAIFWSPSMYDIVGLPAINNLLSAGEVSSRIHPEDGDLIEMANALIQAEGAQIDREFRMRHESGRWIWVRVRGEVVRDADGPHWIGIAVDVTESKLAAEASRTADLRLHDAVEAISEAFVLWDASNRLVLCNSKYQELYQLPDNLVRPGTAYADVVASGRRPQFASLLPAAESPQLGGRSVEARIEDGRWLQINERRTKDGGFVSVGTDITALKQHEAQLLENERKLTATVADLRGSRQQLEKQAQQLVELAEKYALEKEHAEELSRVKSEFMANVSHELRTPLNAIIGFSEMMQSGAFGPLGNEKYEEYCADIRDSGGYLLSVISDILDMARLESGRISLDPSEVDLFELAEEVVASLSKEAAESNIDIRLDVEKDFRLDADRKALRQALLAVVSNGVKFTPTDGKVKISARRRGGEALIAVEDTGIGIPKKALERLGRPFEQVARQMTRDHKGSGLGLAITQSIVQLHGGAMRIDSSEGVGTRVTLSLPLHQQQTANAA</sequence>
<keyword evidence="12" id="KW-1185">Reference proteome</keyword>
<dbReference type="InterPro" id="IPR000700">
    <property type="entry name" value="PAS-assoc_C"/>
</dbReference>
<evidence type="ECO:0000256" key="4">
    <source>
        <dbReference type="ARBA" id="ARBA00022679"/>
    </source>
</evidence>